<protein>
    <submittedName>
        <fullName evidence="1">Uncharacterized protein</fullName>
    </submittedName>
</protein>
<organism evidence="1 2">
    <name type="scientific">Verticillium longisporum</name>
    <name type="common">Verticillium dahliae var. longisporum</name>
    <dbReference type="NCBI Taxonomy" id="100787"/>
    <lineage>
        <taxon>Eukaryota</taxon>
        <taxon>Fungi</taxon>
        <taxon>Dikarya</taxon>
        <taxon>Ascomycota</taxon>
        <taxon>Pezizomycotina</taxon>
        <taxon>Sordariomycetes</taxon>
        <taxon>Hypocreomycetidae</taxon>
        <taxon>Glomerellales</taxon>
        <taxon>Plectosphaerellaceae</taxon>
        <taxon>Verticillium</taxon>
    </lineage>
</organism>
<dbReference type="Proteomes" id="UP000045706">
    <property type="component" value="Unassembled WGS sequence"/>
</dbReference>
<evidence type="ECO:0000313" key="1">
    <source>
        <dbReference type="EMBL" id="CRK46222.1"/>
    </source>
</evidence>
<name>A0A0G4NIA1_VERLO</name>
<dbReference type="EMBL" id="CVQI01035407">
    <property type="protein sequence ID" value="CRK46222.1"/>
    <property type="molecule type" value="Genomic_DNA"/>
</dbReference>
<accession>A0A0G4NIA1</accession>
<evidence type="ECO:0000313" key="2">
    <source>
        <dbReference type="Proteomes" id="UP000045706"/>
    </source>
</evidence>
<gene>
    <name evidence="1" type="ORF">BN1723_016652</name>
</gene>
<reference evidence="2" key="1">
    <citation type="submission" date="2015-05" db="EMBL/GenBank/DDBJ databases">
        <authorList>
            <person name="Fogelqvist Johan"/>
        </authorList>
    </citation>
    <scope>NUCLEOTIDE SEQUENCE [LARGE SCALE GENOMIC DNA]</scope>
</reference>
<sequence length="91" mass="10573">MDFMDGVGVTRIKSFTQDQKDWIGTQILQLEPFNLLRITEFFGDANEATDVLPQVHDYINTLCYQADISQYMRLHPFGLRDDYTLERPPSA</sequence>
<proteinExistence type="predicted"/>
<dbReference type="AlphaFoldDB" id="A0A0G4NIA1"/>